<protein>
    <submittedName>
        <fullName evidence="1">Uncharacterized protein</fullName>
    </submittedName>
</protein>
<dbReference type="HOGENOM" id="CLU_2775574_0_0_1"/>
<evidence type="ECO:0000313" key="1">
    <source>
        <dbReference type="EMBL" id="EUC36574.1"/>
    </source>
</evidence>
<dbReference type="GeneID" id="19152448"/>
<dbReference type="EMBL" id="KI964560">
    <property type="protein sequence ID" value="EUC36574.1"/>
    <property type="molecule type" value="Genomic_DNA"/>
</dbReference>
<dbReference type="RefSeq" id="XP_007709168.1">
    <property type="nucleotide sequence ID" value="XM_007710978.1"/>
</dbReference>
<sequence length="69" mass="7729">MGDGRGNEAYPQVASLFYLSATHVENPGIFQARYYNDTSYSCTQVDLFDFNCADTPVPCITSLQCMDFK</sequence>
<dbReference type="OrthoDB" id="10300185at2759"/>
<evidence type="ECO:0000313" key="2">
    <source>
        <dbReference type="Proteomes" id="UP000053841"/>
    </source>
</evidence>
<accession>W6YLL6</accession>
<reference evidence="1 2" key="1">
    <citation type="journal article" date="2013" name="PLoS Genet.">
        <title>Comparative genome structure, secondary metabolite, and effector coding capacity across Cochliobolus pathogens.</title>
        <authorList>
            <person name="Condon B.J."/>
            <person name="Leng Y."/>
            <person name="Wu D."/>
            <person name="Bushley K.E."/>
            <person name="Ohm R.A."/>
            <person name="Otillar R."/>
            <person name="Martin J."/>
            <person name="Schackwitz W."/>
            <person name="Grimwood J."/>
            <person name="MohdZainudin N."/>
            <person name="Xue C."/>
            <person name="Wang R."/>
            <person name="Manning V.A."/>
            <person name="Dhillon B."/>
            <person name="Tu Z.J."/>
            <person name="Steffenson B.J."/>
            <person name="Salamov A."/>
            <person name="Sun H."/>
            <person name="Lowry S."/>
            <person name="LaButti K."/>
            <person name="Han J."/>
            <person name="Copeland A."/>
            <person name="Lindquist E."/>
            <person name="Barry K."/>
            <person name="Schmutz J."/>
            <person name="Baker S.E."/>
            <person name="Ciuffetti L.M."/>
            <person name="Grigoriev I.V."/>
            <person name="Zhong S."/>
            <person name="Turgeon B.G."/>
        </authorList>
    </citation>
    <scope>NUCLEOTIDE SEQUENCE [LARGE SCALE GENOMIC DNA]</scope>
    <source>
        <strain evidence="1 2">26-R-13</strain>
    </source>
</reference>
<dbReference type="AlphaFoldDB" id="W6YLL6"/>
<proteinExistence type="predicted"/>
<name>W6YLL6_COCC2</name>
<organism evidence="1 2">
    <name type="scientific">Cochliobolus carbonum (strain 26-R-13)</name>
    <name type="common">Maize leaf spot fungus</name>
    <name type="synonym">Bipolaris zeicola</name>
    <dbReference type="NCBI Taxonomy" id="930089"/>
    <lineage>
        <taxon>Eukaryota</taxon>
        <taxon>Fungi</taxon>
        <taxon>Dikarya</taxon>
        <taxon>Ascomycota</taxon>
        <taxon>Pezizomycotina</taxon>
        <taxon>Dothideomycetes</taxon>
        <taxon>Pleosporomycetidae</taxon>
        <taxon>Pleosporales</taxon>
        <taxon>Pleosporineae</taxon>
        <taxon>Pleosporaceae</taxon>
        <taxon>Bipolaris</taxon>
    </lineage>
</organism>
<dbReference type="KEGG" id="bze:COCCADRAFT_87889"/>
<dbReference type="Proteomes" id="UP000053841">
    <property type="component" value="Unassembled WGS sequence"/>
</dbReference>
<gene>
    <name evidence="1" type="ORF">COCCADRAFT_87889</name>
</gene>
<keyword evidence="2" id="KW-1185">Reference proteome</keyword>